<dbReference type="WBParaSite" id="RSKR_0000303600.1">
    <property type="protein sequence ID" value="RSKR_0000303600.1"/>
    <property type="gene ID" value="RSKR_0000303600"/>
</dbReference>
<sequence length="343" mass="38733">MGLLRKIFTNVSSKPVRAKVMRDLIEPGSTEQFVLVDNIVTKTGNGEDVEVEAVTMDSMPNGSDKTVVAIHGAPGSHQDYKYFLPFCQRNNYRLLAINFPGFGETKHNDKFTFSNGERLNYIQNVLTARNVKSSDKLIFMGHSRGGINALGAAINYLSNTVGVVLVNSVGIRNHRGIKPHFPISIGSKLWELFPRARNPILYPFFYRLYQTIGLKTPNGLISMNCLRTINSFDLPSQLPMIDIINQSDLKILQLNSGKDWLIEKEVVMEFAGLMNDMKYITSTKLDDDSEVIKKVEEYFNNGNKHLSVYFELEGHFLNQFRARVITEAIKNIFDTSANIKAKL</sequence>
<dbReference type="Proteomes" id="UP000095286">
    <property type="component" value="Unplaced"/>
</dbReference>
<reference evidence="2" key="1">
    <citation type="submission" date="2016-11" db="UniProtKB">
        <authorList>
            <consortium name="WormBaseParasite"/>
        </authorList>
    </citation>
    <scope>IDENTIFICATION</scope>
    <source>
        <strain evidence="2">KR3021</strain>
    </source>
</reference>
<name>A0AC35TPR5_9BILA</name>
<organism evidence="1 2">
    <name type="scientific">Rhabditophanes sp. KR3021</name>
    <dbReference type="NCBI Taxonomy" id="114890"/>
    <lineage>
        <taxon>Eukaryota</taxon>
        <taxon>Metazoa</taxon>
        <taxon>Ecdysozoa</taxon>
        <taxon>Nematoda</taxon>
        <taxon>Chromadorea</taxon>
        <taxon>Rhabditida</taxon>
        <taxon>Tylenchina</taxon>
        <taxon>Panagrolaimomorpha</taxon>
        <taxon>Strongyloidoidea</taxon>
        <taxon>Alloionematidae</taxon>
        <taxon>Rhabditophanes</taxon>
    </lineage>
</organism>
<proteinExistence type="predicted"/>
<accession>A0AC35TPR5</accession>
<protein>
    <submittedName>
        <fullName evidence="2">AB hydrolase-1 domain-containing protein</fullName>
    </submittedName>
</protein>
<evidence type="ECO:0000313" key="1">
    <source>
        <dbReference type="Proteomes" id="UP000095286"/>
    </source>
</evidence>
<evidence type="ECO:0000313" key="2">
    <source>
        <dbReference type="WBParaSite" id="RSKR_0000303600.1"/>
    </source>
</evidence>